<protein>
    <submittedName>
        <fullName evidence="3">Carbohydrate-binding domain-containing protein</fullName>
    </submittedName>
</protein>
<keyword evidence="2" id="KW-0732">Signal</keyword>
<dbReference type="Pfam" id="PF14262">
    <property type="entry name" value="Cthe_2159"/>
    <property type="match status" value="1"/>
</dbReference>
<feature type="region of interest" description="Disordered" evidence="1">
    <location>
        <begin position="653"/>
        <end position="690"/>
    </location>
</feature>
<feature type="compositionally biased region" description="Basic and acidic residues" evidence="1">
    <location>
        <begin position="673"/>
        <end position="690"/>
    </location>
</feature>
<evidence type="ECO:0000256" key="1">
    <source>
        <dbReference type="SAM" id="MobiDB-lite"/>
    </source>
</evidence>
<comment type="caution">
    <text evidence="3">The sequence shown here is derived from an EMBL/GenBank/DDBJ whole genome shotgun (WGS) entry which is preliminary data.</text>
</comment>
<feature type="region of interest" description="Disordered" evidence="1">
    <location>
        <begin position="294"/>
        <end position="378"/>
    </location>
</feature>
<gene>
    <name evidence="3" type="ORF">H8717_01125</name>
</gene>
<evidence type="ECO:0000313" key="3">
    <source>
        <dbReference type="EMBL" id="MBC8575016.1"/>
    </source>
</evidence>
<feature type="chain" id="PRO_5045242895" evidence="2">
    <location>
        <begin position="19"/>
        <end position="690"/>
    </location>
</feature>
<reference evidence="3 4" key="1">
    <citation type="submission" date="2020-08" db="EMBL/GenBank/DDBJ databases">
        <title>Genome public.</title>
        <authorList>
            <person name="Liu C."/>
            <person name="Sun Q."/>
        </authorList>
    </citation>
    <scope>NUCLEOTIDE SEQUENCE [LARGE SCALE GENOMIC DNA]</scope>
    <source>
        <strain evidence="3 4">BX1</strain>
    </source>
</reference>
<dbReference type="EMBL" id="JACRTB010000002">
    <property type="protein sequence ID" value="MBC8575016.1"/>
    <property type="molecule type" value="Genomic_DNA"/>
</dbReference>
<feature type="compositionally biased region" description="Gly residues" evidence="1">
    <location>
        <begin position="660"/>
        <end position="671"/>
    </location>
</feature>
<proteinExistence type="predicted"/>
<feature type="signal peptide" evidence="2">
    <location>
        <begin position="1"/>
        <end position="18"/>
    </location>
</feature>
<dbReference type="RefSeq" id="WP_262398707.1">
    <property type="nucleotide sequence ID" value="NZ_JACRTB010000002.1"/>
</dbReference>
<accession>A0ABR7NF26</accession>
<name>A0ABR7NF26_9FIRM</name>
<evidence type="ECO:0000256" key="2">
    <source>
        <dbReference type="SAM" id="SignalP"/>
    </source>
</evidence>
<keyword evidence="4" id="KW-1185">Reference proteome</keyword>
<organism evidence="3 4">
    <name type="scientific">Yanshouia hominis</name>
    <dbReference type="NCBI Taxonomy" id="2763673"/>
    <lineage>
        <taxon>Bacteria</taxon>
        <taxon>Bacillati</taxon>
        <taxon>Bacillota</taxon>
        <taxon>Clostridia</taxon>
        <taxon>Eubacteriales</taxon>
        <taxon>Oscillospiraceae</taxon>
        <taxon>Yanshouia</taxon>
    </lineage>
</organism>
<feature type="compositionally biased region" description="Low complexity" evidence="1">
    <location>
        <begin position="328"/>
        <end position="337"/>
    </location>
</feature>
<dbReference type="InterPro" id="IPR025584">
    <property type="entry name" value="Cthe_2159"/>
</dbReference>
<sequence>MKHFGLRILALVATLAAAAFPLSGCGAQRSEESSSAPESAVAVHSGEAGLCGSYQEDDYQTEIPEAAVKIILSGETARVEGNGASVSGGVVTVRDAGAYLVSGTLGDGQIVVEAAKGDTVRLILQNASITNSTGAAIDVKQCDKLILTLAGGSENLLADGESYTLSAGEDEPDAALFSKEDLTINGGGSLCVSANHRNGIASKDDLVILGGTISVTAVNDALRGRDSVSILGGSLTLTAGNDGIKSNNDEESDKGWIAIDGGAFTIDAGHDGIQAETALTVGDGVFTITTGGGSVNTSAGDARPEGFGAKHPAGHREGLSDGRTSPDGAAFGEQGAAPPEPPEEMPQASGDMSGNPMPRPPAVHDAESSEEDSSESFKGFKSGTALTVRGGSFTLDCLDDAFHSNGSLTVEDGYFTIATDDDGFHADQTTTINQGTIEILRCYEGIEGGDVVINGGEIRLTARDDGVNSAGGSDGTQSFDRFSRTGGSNITVNGGLLVVSASGDGLDANGEIIQTGGTVLINGPVSGGDGALDYDGGYRISGGILAAAGSAGMAQSVSDNSEQPALFVKFTSVQQAGTAISLSDAQGGMLLSFAPAKAFETIVLSAPELTIGESYTLSANPEGSGGADGLSDSTAAPGDALCTVTLSSASTAINSDGSAAGTGGMGRGGEPGRMTREPGTREKNSESSAA</sequence>
<evidence type="ECO:0000313" key="4">
    <source>
        <dbReference type="Proteomes" id="UP000658131"/>
    </source>
</evidence>
<dbReference type="Proteomes" id="UP000658131">
    <property type="component" value="Unassembled WGS sequence"/>
</dbReference>